<keyword evidence="2" id="KW-1185">Reference proteome</keyword>
<evidence type="ECO:0000313" key="1">
    <source>
        <dbReference type="EMBL" id="MFC7747995.1"/>
    </source>
</evidence>
<protein>
    <submittedName>
        <fullName evidence="1">Post-transcriptional regulator</fullName>
    </submittedName>
</protein>
<evidence type="ECO:0000313" key="2">
    <source>
        <dbReference type="Proteomes" id="UP001596620"/>
    </source>
</evidence>
<dbReference type="EMBL" id="JBHTGR010000057">
    <property type="protein sequence ID" value="MFC7747995.1"/>
    <property type="molecule type" value="Genomic_DNA"/>
</dbReference>
<organism evidence="1 2">
    <name type="scientific">Lentibacillus kimchii</name>
    <dbReference type="NCBI Taxonomy" id="1542911"/>
    <lineage>
        <taxon>Bacteria</taxon>
        <taxon>Bacillati</taxon>
        <taxon>Bacillota</taxon>
        <taxon>Bacilli</taxon>
        <taxon>Bacillales</taxon>
        <taxon>Bacillaceae</taxon>
        <taxon>Lentibacillus</taxon>
    </lineage>
</organism>
<proteinExistence type="predicted"/>
<accession>A0ABW2UZM1</accession>
<reference evidence="2" key="1">
    <citation type="journal article" date="2019" name="Int. J. Syst. Evol. Microbiol.">
        <title>The Global Catalogue of Microorganisms (GCM) 10K type strain sequencing project: providing services to taxonomists for standard genome sequencing and annotation.</title>
        <authorList>
            <consortium name="The Broad Institute Genomics Platform"/>
            <consortium name="The Broad Institute Genome Sequencing Center for Infectious Disease"/>
            <person name="Wu L."/>
            <person name="Ma J."/>
        </authorList>
    </citation>
    <scope>NUCLEOTIDE SEQUENCE [LARGE SCALE GENOMIC DNA]</scope>
    <source>
        <strain evidence="2">JCM 30234</strain>
    </source>
</reference>
<dbReference type="Proteomes" id="UP001596620">
    <property type="component" value="Unassembled WGS sequence"/>
</dbReference>
<comment type="caution">
    <text evidence="1">The sequence shown here is derived from an EMBL/GenBank/DDBJ whole genome shotgun (WGS) entry which is preliminary data.</text>
</comment>
<dbReference type="RefSeq" id="WP_382360741.1">
    <property type="nucleotide sequence ID" value="NZ_JBHTGR010000057.1"/>
</dbReference>
<name>A0ABW2UZM1_9BACI</name>
<dbReference type="InterPro" id="IPR025716">
    <property type="entry name" value="Post-transcriptional_regulator"/>
</dbReference>
<dbReference type="Pfam" id="PF13797">
    <property type="entry name" value="Post_transc_reg"/>
    <property type="match status" value="1"/>
</dbReference>
<gene>
    <name evidence="1" type="ORF">ACFQU8_12435</name>
</gene>
<sequence>MFLEMIKNVHEWRPEIEPALKSKATELKLMGYHRTTSDNVWNCLLVKVWKDDASKRLYEVVQDIFHLSSNVYMSYLTVSAQQTSDLAASIAALTEDSQMDSH</sequence>